<organism evidence="8 9">
    <name type="scientific">Methylobacter tundripaludum (strain ATCC BAA-1195 / DSM 17260 / SV96)</name>
    <dbReference type="NCBI Taxonomy" id="697282"/>
    <lineage>
        <taxon>Bacteria</taxon>
        <taxon>Pseudomonadati</taxon>
        <taxon>Pseudomonadota</taxon>
        <taxon>Gammaproteobacteria</taxon>
        <taxon>Methylococcales</taxon>
        <taxon>Methylococcaceae</taxon>
        <taxon>Methylobacter</taxon>
    </lineage>
</organism>
<dbReference type="eggNOG" id="ENOG502Z7TX">
    <property type="taxonomic scope" value="Bacteria"/>
</dbReference>
<keyword evidence="6" id="KW-0378">Hydrolase</keyword>
<dbReference type="OrthoDB" id="5568266at2"/>
<dbReference type="RefSeq" id="WP_006893736.1">
    <property type="nucleotide sequence ID" value="NZ_JH109153.1"/>
</dbReference>
<dbReference type="Proteomes" id="UP000004664">
    <property type="component" value="Unassembled WGS sequence"/>
</dbReference>
<dbReference type="HOGENOM" id="CLU_013772_4_1_6"/>
<dbReference type="GO" id="GO:0004519">
    <property type="term" value="F:endonuclease activity"/>
    <property type="evidence" value="ECO:0007669"/>
    <property type="project" value="UniProtKB-KW"/>
</dbReference>
<dbReference type="InterPro" id="IPR008766">
    <property type="entry name" value="Replication_gene_A-like"/>
</dbReference>
<evidence type="ECO:0000256" key="4">
    <source>
        <dbReference type="ARBA" id="ARBA00022722"/>
    </source>
</evidence>
<dbReference type="AlphaFoldDB" id="G3IYS7"/>
<evidence type="ECO:0000259" key="7">
    <source>
        <dbReference type="Pfam" id="PF05840"/>
    </source>
</evidence>
<evidence type="ECO:0000256" key="5">
    <source>
        <dbReference type="ARBA" id="ARBA00022759"/>
    </source>
</evidence>
<name>G3IYS7_METTV</name>
<dbReference type="GO" id="GO:0016787">
    <property type="term" value="F:hydrolase activity"/>
    <property type="evidence" value="ECO:0007669"/>
    <property type="project" value="UniProtKB-KW"/>
</dbReference>
<evidence type="ECO:0000313" key="8">
    <source>
        <dbReference type="EMBL" id="EGW21228.1"/>
    </source>
</evidence>
<proteinExistence type="inferred from homology"/>
<dbReference type="GO" id="GO:0006260">
    <property type="term" value="P:DNA replication"/>
    <property type="evidence" value="ECO:0007669"/>
    <property type="project" value="UniProtKB-KW"/>
</dbReference>
<evidence type="ECO:0000256" key="1">
    <source>
        <dbReference type="ARBA" id="ARBA00003293"/>
    </source>
</evidence>
<evidence type="ECO:0000256" key="2">
    <source>
        <dbReference type="ARBA" id="ARBA00009260"/>
    </source>
</evidence>
<accession>G3IYS7</accession>
<evidence type="ECO:0000256" key="6">
    <source>
        <dbReference type="ARBA" id="ARBA00022801"/>
    </source>
</evidence>
<keyword evidence="3" id="KW-0235">DNA replication</keyword>
<dbReference type="Pfam" id="PF05840">
    <property type="entry name" value="Phage_GPA"/>
    <property type="match status" value="1"/>
</dbReference>
<keyword evidence="9" id="KW-1185">Reference proteome</keyword>
<sequence length="479" mass="54817">MSTVQSIRDDLNARSSARPMTKAKAKKLAIKHLLAIEERYIFSKTLVYFYLQCQGIEPPKASNDDSFFLRVLCVDWWIRKLLRKDARDREATSILAGNVAKGRQIYCSDATVINVQERWANTLQGMEQKLCVSDAGDELDMLDILKSSLANPENRRAELMVRMSGFEQYADSKDHIGMFYTITCPSKFHRFMGKSLQKNTKYNGATPKDAQKYLVGVWSRIRAELDSWGAKPYGFRVAEPHHDGTPHWHILLFMPRDYEYLITETIQEYACKEDSYELASPGAMDARFNAKRILKEIITKDGVKKVSATGYIAKYIAKNIGFDIGMDSEDATQSTDKVSDRVRAWASTWGIRQFQQLGGASVSVWRELRRLKDKEIEHDVIREARDCCINNDWAGFLVVMGGTEIKRVERELQLLKKNEFNEETGEMKLNRYQEIVWKIVGITADVFDVVTHLKKWTIIQKPQDIKASGGRARSASPPL</sequence>
<dbReference type="STRING" id="697282.Mettu_4393"/>
<evidence type="ECO:0000256" key="3">
    <source>
        <dbReference type="ARBA" id="ARBA00022705"/>
    </source>
</evidence>
<gene>
    <name evidence="8" type="ORF">Mettu_4393</name>
</gene>
<feature type="domain" description="Replication gene A protein-like" evidence="7">
    <location>
        <begin position="64"/>
        <end position="320"/>
    </location>
</feature>
<reference evidence="8 9" key="1">
    <citation type="submission" date="2011-06" db="EMBL/GenBank/DDBJ databases">
        <title>Genomic sequence of Methylobacter tundripaludum SV96.</title>
        <authorList>
            <consortium name="US DOE Joint Genome Institute"/>
            <person name="Lucas S."/>
            <person name="Han J."/>
            <person name="Lapidus A."/>
            <person name="Cheng J.-F."/>
            <person name="Goodwin L."/>
            <person name="Pitluck S."/>
            <person name="Held B."/>
            <person name="Detter J.C."/>
            <person name="Han C."/>
            <person name="Tapia R."/>
            <person name="Land M."/>
            <person name="Hauser L."/>
            <person name="Kyrpides N."/>
            <person name="Ivanova N."/>
            <person name="Ovchinnikova G."/>
            <person name="Pagani I."/>
            <person name="Klotz M.G."/>
            <person name="Dispirito A.A."/>
            <person name="Murrell J.C."/>
            <person name="Dunfield P."/>
            <person name="Kalyuzhnaya M.G."/>
            <person name="Svenning M."/>
            <person name="Trotsenko Y.A."/>
            <person name="Stein L.Y."/>
            <person name="Woyke T."/>
        </authorList>
    </citation>
    <scope>NUCLEOTIDE SEQUENCE [LARGE SCALE GENOMIC DNA]</scope>
    <source>
        <strain evidence="9">ATCC BAA-1195 / DSM 17260 / SV96</strain>
    </source>
</reference>
<protein>
    <submittedName>
        <fullName evidence="8">Replication protein A</fullName>
    </submittedName>
</protein>
<keyword evidence="5" id="KW-0255">Endonuclease</keyword>
<keyword evidence="4" id="KW-0540">Nuclease</keyword>
<dbReference type="EMBL" id="JH109153">
    <property type="protein sequence ID" value="EGW21228.1"/>
    <property type="molecule type" value="Genomic_DNA"/>
</dbReference>
<comment type="function">
    <text evidence="1">Possible endonuclease which induces a single-strand cut and initiates DNA replication.</text>
</comment>
<evidence type="ECO:0000313" key="9">
    <source>
        <dbReference type="Proteomes" id="UP000004664"/>
    </source>
</evidence>
<comment type="similarity">
    <text evidence="2">Belongs to the phage GPA family.</text>
</comment>